<dbReference type="CDD" id="cd01949">
    <property type="entry name" value="GGDEF"/>
    <property type="match status" value="1"/>
</dbReference>
<keyword evidence="2" id="KW-0472">Membrane</keyword>
<reference evidence="5" key="1">
    <citation type="submission" date="2016-11" db="EMBL/GenBank/DDBJ databases">
        <authorList>
            <person name="Varghese N."/>
            <person name="Submissions S."/>
        </authorList>
    </citation>
    <scope>NUCLEOTIDE SEQUENCE [LARGE SCALE GENOMIC DNA]</scope>
    <source>
        <strain evidence="5">DSM 17957</strain>
    </source>
</reference>
<dbReference type="Gene3D" id="3.30.70.270">
    <property type="match status" value="1"/>
</dbReference>
<name>A0A1M6F432_9FIRM</name>
<feature type="transmembrane region" description="Helical" evidence="2">
    <location>
        <begin position="126"/>
        <end position="144"/>
    </location>
</feature>
<sequence>MTQIHNLRTRKIYEFYLGVQIMSIVMILVILNIFKLFDEASNFQIRVFVYLYGIYILFKLLYYIRKAYFQSQKDEPGDEFTSLLIALLDMLFLTFFLHFTNSYFHILSHLFYFYITFQSILFHHKSYSIFSTLAAIGYSLLTLLNNRSHLFTYESVIHIVLFYLLGYILSTVINEINRLEYNISFMNNELTQKNQQLSEMANKDFLTNMYNHKCFYFHFCEFIKKTEISNSPFSLALLDIDNFKKINDTYGHLAGDMILKEISLLILNNIRQTDIAARYGGEEFAIIFPNTSLDEAKFICERIRSSIEKHSFYVNDKILRVTISGGVRNSSCFSPSCQQHGFLDSVDQLLYEAKSLGKNQILSA</sequence>
<keyword evidence="5" id="KW-1185">Reference proteome</keyword>
<dbReference type="GO" id="GO:0052621">
    <property type="term" value="F:diguanylate cyclase activity"/>
    <property type="evidence" value="ECO:0007669"/>
    <property type="project" value="TreeGrafter"/>
</dbReference>
<feature type="transmembrane region" description="Helical" evidence="2">
    <location>
        <begin position="156"/>
        <end position="173"/>
    </location>
</feature>
<feature type="transmembrane region" description="Helical" evidence="2">
    <location>
        <begin position="43"/>
        <end position="62"/>
    </location>
</feature>
<dbReference type="InterPro" id="IPR050469">
    <property type="entry name" value="Diguanylate_Cyclase"/>
</dbReference>
<dbReference type="GO" id="GO:0005886">
    <property type="term" value="C:plasma membrane"/>
    <property type="evidence" value="ECO:0007669"/>
    <property type="project" value="TreeGrafter"/>
</dbReference>
<dbReference type="Proteomes" id="UP000184536">
    <property type="component" value="Unassembled WGS sequence"/>
</dbReference>
<accession>A0A1M6F432</accession>
<evidence type="ECO:0000313" key="4">
    <source>
        <dbReference type="EMBL" id="SHI92504.1"/>
    </source>
</evidence>
<dbReference type="NCBIfam" id="TIGR00254">
    <property type="entry name" value="GGDEF"/>
    <property type="match status" value="1"/>
</dbReference>
<evidence type="ECO:0000259" key="3">
    <source>
        <dbReference type="PROSITE" id="PS50887"/>
    </source>
</evidence>
<dbReference type="RefSeq" id="WP_110940175.1">
    <property type="nucleotide sequence ID" value="NZ_FQZV01000010.1"/>
</dbReference>
<gene>
    <name evidence="4" type="ORF">SAMN02745975_00904</name>
</gene>
<dbReference type="FunFam" id="3.30.70.270:FF:000001">
    <property type="entry name" value="Diguanylate cyclase domain protein"/>
    <property type="match status" value="1"/>
</dbReference>
<feature type="transmembrane region" description="Helical" evidence="2">
    <location>
        <begin position="83"/>
        <end position="106"/>
    </location>
</feature>
<dbReference type="SUPFAM" id="SSF55073">
    <property type="entry name" value="Nucleotide cyclase"/>
    <property type="match status" value="1"/>
</dbReference>
<protein>
    <submittedName>
        <fullName evidence="4">Diguanylate cyclase (GGDEF) domain-containing protein</fullName>
    </submittedName>
</protein>
<dbReference type="GO" id="GO:0043709">
    <property type="term" value="P:cell adhesion involved in single-species biofilm formation"/>
    <property type="evidence" value="ECO:0007669"/>
    <property type="project" value="TreeGrafter"/>
</dbReference>
<dbReference type="PANTHER" id="PTHR45138">
    <property type="entry name" value="REGULATORY COMPONENTS OF SENSORY TRANSDUCTION SYSTEM"/>
    <property type="match status" value="1"/>
</dbReference>
<dbReference type="InterPro" id="IPR029787">
    <property type="entry name" value="Nucleotide_cyclase"/>
</dbReference>
<keyword evidence="2" id="KW-0812">Transmembrane</keyword>
<evidence type="ECO:0000256" key="2">
    <source>
        <dbReference type="SAM" id="Phobius"/>
    </source>
</evidence>
<feature type="transmembrane region" description="Helical" evidence="2">
    <location>
        <begin position="12"/>
        <end position="37"/>
    </location>
</feature>
<dbReference type="Pfam" id="PF00990">
    <property type="entry name" value="GGDEF"/>
    <property type="match status" value="1"/>
</dbReference>
<dbReference type="SMART" id="SM00267">
    <property type="entry name" value="GGDEF"/>
    <property type="match status" value="1"/>
</dbReference>
<dbReference type="PROSITE" id="PS50887">
    <property type="entry name" value="GGDEF"/>
    <property type="match status" value="1"/>
</dbReference>
<feature type="domain" description="GGDEF" evidence="3">
    <location>
        <begin position="231"/>
        <end position="364"/>
    </location>
</feature>
<dbReference type="InterPro" id="IPR000160">
    <property type="entry name" value="GGDEF_dom"/>
</dbReference>
<dbReference type="OrthoDB" id="9805474at2"/>
<evidence type="ECO:0000313" key="5">
    <source>
        <dbReference type="Proteomes" id="UP000184536"/>
    </source>
</evidence>
<keyword evidence="2" id="KW-1133">Transmembrane helix</keyword>
<proteinExistence type="predicted"/>
<dbReference type="InterPro" id="IPR043128">
    <property type="entry name" value="Rev_trsase/Diguanyl_cyclase"/>
</dbReference>
<evidence type="ECO:0000256" key="1">
    <source>
        <dbReference type="SAM" id="Coils"/>
    </source>
</evidence>
<dbReference type="STRING" id="1121919.SAMN02745975_00904"/>
<dbReference type="EMBL" id="FQZV01000010">
    <property type="protein sequence ID" value="SHI92504.1"/>
    <property type="molecule type" value="Genomic_DNA"/>
</dbReference>
<dbReference type="AlphaFoldDB" id="A0A1M6F432"/>
<feature type="coiled-coil region" evidence="1">
    <location>
        <begin position="176"/>
        <end position="203"/>
    </location>
</feature>
<dbReference type="PANTHER" id="PTHR45138:SF6">
    <property type="entry name" value="DIGUANYLATE CYCLASE DGCN"/>
    <property type="match status" value="1"/>
</dbReference>
<keyword evidence="1" id="KW-0175">Coiled coil</keyword>
<dbReference type="GO" id="GO:1902201">
    <property type="term" value="P:negative regulation of bacterial-type flagellum-dependent cell motility"/>
    <property type="evidence" value="ECO:0007669"/>
    <property type="project" value="TreeGrafter"/>
</dbReference>
<organism evidence="4 5">
    <name type="scientific">Geosporobacter subterraneus DSM 17957</name>
    <dbReference type="NCBI Taxonomy" id="1121919"/>
    <lineage>
        <taxon>Bacteria</taxon>
        <taxon>Bacillati</taxon>
        <taxon>Bacillota</taxon>
        <taxon>Clostridia</taxon>
        <taxon>Peptostreptococcales</taxon>
        <taxon>Thermotaleaceae</taxon>
        <taxon>Geosporobacter</taxon>
    </lineage>
</organism>